<protein>
    <submittedName>
        <fullName evidence="2">Uncharacterized protein</fullName>
    </submittedName>
</protein>
<keyword evidence="3" id="KW-1185">Reference proteome</keyword>
<dbReference type="EMBL" id="BRYB01002903">
    <property type="protein sequence ID" value="GMI27347.1"/>
    <property type="molecule type" value="Genomic_DNA"/>
</dbReference>
<sequence length="177" mass="18749">MSRLMCTICGRFDHHRVQCRARPYDIQGLDTNLVCVSCGANGHACCDGRGGNVNVTINLEAPPTASMQGACGNCGGDHWGFQCREPGLESLMRDPQAMERAFAAQAAQPVLEGATRIVRAPPPPPPAAGGGKGGKKRARQPEAGGQEGEGGKKKRPKQKQRSVPPQKSKKPKKNGNV</sequence>
<proteinExistence type="predicted"/>
<feature type="compositionally biased region" description="Basic residues" evidence="1">
    <location>
        <begin position="167"/>
        <end position="177"/>
    </location>
</feature>
<dbReference type="Proteomes" id="UP001165060">
    <property type="component" value="Unassembled WGS sequence"/>
</dbReference>
<organism evidence="2 3">
    <name type="scientific">Tetraparma gracilis</name>
    <dbReference type="NCBI Taxonomy" id="2962635"/>
    <lineage>
        <taxon>Eukaryota</taxon>
        <taxon>Sar</taxon>
        <taxon>Stramenopiles</taxon>
        <taxon>Ochrophyta</taxon>
        <taxon>Bolidophyceae</taxon>
        <taxon>Parmales</taxon>
        <taxon>Triparmaceae</taxon>
        <taxon>Tetraparma</taxon>
    </lineage>
</organism>
<reference evidence="2 3" key="1">
    <citation type="journal article" date="2023" name="Commun. Biol.">
        <title>Genome analysis of Parmales, the sister group of diatoms, reveals the evolutionary specialization of diatoms from phago-mixotrophs to photoautotrophs.</title>
        <authorList>
            <person name="Ban H."/>
            <person name="Sato S."/>
            <person name="Yoshikawa S."/>
            <person name="Yamada K."/>
            <person name="Nakamura Y."/>
            <person name="Ichinomiya M."/>
            <person name="Sato N."/>
            <person name="Blanc-Mathieu R."/>
            <person name="Endo H."/>
            <person name="Kuwata A."/>
            <person name="Ogata H."/>
        </authorList>
    </citation>
    <scope>NUCLEOTIDE SEQUENCE [LARGE SCALE GENOMIC DNA]</scope>
</reference>
<feature type="region of interest" description="Disordered" evidence="1">
    <location>
        <begin position="116"/>
        <end position="177"/>
    </location>
</feature>
<gene>
    <name evidence="2" type="ORF">TeGR_g757</name>
</gene>
<evidence type="ECO:0000313" key="2">
    <source>
        <dbReference type="EMBL" id="GMI27347.1"/>
    </source>
</evidence>
<accession>A0ABQ6MIX9</accession>
<evidence type="ECO:0000313" key="3">
    <source>
        <dbReference type="Proteomes" id="UP001165060"/>
    </source>
</evidence>
<evidence type="ECO:0000256" key="1">
    <source>
        <dbReference type="SAM" id="MobiDB-lite"/>
    </source>
</evidence>
<name>A0ABQ6MIX9_9STRA</name>
<comment type="caution">
    <text evidence="2">The sequence shown here is derived from an EMBL/GenBank/DDBJ whole genome shotgun (WGS) entry which is preliminary data.</text>
</comment>